<organism evidence="15 16">
    <name type="scientific">Candidatus Wirthbacteria bacterium CG2_30_54_11</name>
    <dbReference type="NCBI Taxonomy" id="1817892"/>
    <lineage>
        <taxon>Bacteria</taxon>
        <taxon>Candidatus Wirthbacteria</taxon>
    </lineage>
</organism>
<keyword evidence="7 10" id="KW-0520">NAD</keyword>
<evidence type="ECO:0000256" key="3">
    <source>
        <dbReference type="ARBA" id="ARBA00012608"/>
    </source>
</evidence>
<keyword evidence="10" id="KW-0547">Nucleotide-binding</keyword>
<dbReference type="PANTHER" id="PTHR22912">
    <property type="entry name" value="DISULFIDE OXIDOREDUCTASE"/>
    <property type="match status" value="1"/>
</dbReference>
<feature type="binding site" evidence="10">
    <location>
        <begin position="179"/>
        <end position="186"/>
    </location>
    <ligand>
        <name>NAD(+)</name>
        <dbReference type="ChEBI" id="CHEBI:57540"/>
    </ligand>
</feature>
<dbReference type="GO" id="GO:0005737">
    <property type="term" value="C:cytoplasm"/>
    <property type="evidence" value="ECO:0007669"/>
    <property type="project" value="UniProtKB-SubCell"/>
</dbReference>
<comment type="subcellular location">
    <subcellularLocation>
        <location evidence="1">Cytoplasm</location>
    </subcellularLocation>
</comment>
<dbReference type="Pfam" id="PF02852">
    <property type="entry name" value="Pyr_redox_dim"/>
    <property type="match status" value="1"/>
</dbReference>
<evidence type="ECO:0000256" key="5">
    <source>
        <dbReference type="ARBA" id="ARBA00022827"/>
    </source>
</evidence>
<evidence type="ECO:0000256" key="1">
    <source>
        <dbReference type="ARBA" id="ARBA00004496"/>
    </source>
</evidence>
<sequence length="449" mass="47456">MSELYDLIVIGSGPGGHEAAVKAGELGARVAIVEKGELGGTCTNVGCIPTKALLACSKKYAELGKLKRMGISVENPSFDFAAIKRHQAQAIRIGRLGVQQLLGEAHVDLISGEGHITAPGKVEVTAADGTKTLLEGKNILIAWGSVVSLLPGFELSERVITSDGFLTLTQLPESMVIIGGGVIGVEFATFLSELGRQVTVVEFLPQILPYDDAETAGFVRSEMEKCGVVFHTATKVQSITDTGSGVTAVAVGPDGEVNLEAAYSLMCVGRKPLLFEEELAVLGIAYDKRGVKVDEKQMTSVPGIYAIGDVTGGVLLAHRASKQGKAFASRLFGDGFVRFTEESVPSVVYTHPNVARVGITEKQAAEQGLTVEIVRFDFGANALARIELMGSGFVKLLFSDTMLIGATVVGAQASELIALLGFIVSNHLGKKELDSFILAHPTLSEIVWK</sequence>
<proteinExistence type="inferred from homology"/>
<dbReference type="InterPro" id="IPR036188">
    <property type="entry name" value="FAD/NAD-bd_sf"/>
</dbReference>
<comment type="catalytic activity">
    <reaction evidence="8 12">
        <text>N(6)-[(R)-dihydrolipoyl]-L-lysyl-[protein] + NAD(+) = N(6)-[(R)-lipoyl]-L-lysyl-[protein] + NADH + H(+)</text>
        <dbReference type="Rhea" id="RHEA:15045"/>
        <dbReference type="Rhea" id="RHEA-COMP:10474"/>
        <dbReference type="Rhea" id="RHEA-COMP:10475"/>
        <dbReference type="ChEBI" id="CHEBI:15378"/>
        <dbReference type="ChEBI" id="CHEBI:57540"/>
        <dbReference type="ChEBI" id="CHEBI:57945"/>
        <dbReference type="ChEBI" id="CHEBI:83099"/>
        <dbReference type="ChEBI" id="CHEBI:83100"/>
        <dbReference type="EC" id="1.8.1.4"/>
    </reaction>
</comment>
<feature type="binding site" evidence="10">
    <location>
        <position position="114"/>
    </location>
    <ligand>
        <name>FAD</name>
        <dbReference type="ChEBI" id="CHEBI:57692"/>
    </ligand>
</feature>
<dbReference type="PANTHER" id="PTHR22912:SF217">
    <property type="entry name" value="DIHYDROLIPOYL DEHYDROGENASE"/>
    <property type="match status" value="1"/>
</dbReference>
<comment type="miscellaneous">
    <text evidence="12">The active site is a redox-active disulfide bond.</text>
</comment>
<name>A0A1J5J2H6_9BACT</name>
<feature type="binding site" evidence="10">
    <location>
        <position position="202"/>
    </location>
    <ligand>
        <name>NAD(+)</name>
        <dbReference type="ChEBI" id="CHEBI:57540"/>
    </ligand>
</feature>
<dbReference type="InterPro" id="IPR006258">
    <property type="entry name" value="Lipoamide_DH"/>
</dbReference>
<dbReference type="Gene3D" id="3.30.390.30">
    <property type="match status" value="1"/>
</dbReference>
<dbReference type="InterPro" id="IPR016156">
    <property type="entry name" value="FAD/NAD-linked_Rdtase_dimer_sf"/>
</dbReference>
<evidence type="ECO:0000256" key="11">
    <source>
        <dbReference type="PIRSR" id="PIRSR000350-4"/>
    </source>
</evidence>
<dbReference type="FunFam" id="3.30.390.30:FF:000001">
    <property type="entry name" value="Dihydrolipoyl dehydrogenase"/>
    <property type="match status" value="1"/>
</dbReference>
<comment type="cofactor">
    <cofactor evidence="10 12">
        <name>FAD</name>
        <dbReference type="ChEBI" id="CHEBI:57692"/>
    </cofactor>
    <text evidence="10 12">Binds 1 FAD per subunit.</text>
</comment>
<keyword evidence="6 12" id="KW-0560">Oxidoreductase</keyword>
<keyword evidence="4 12" id="KW-0285">Flavoprotein</keyword>
<evidence type="ECO:0000256" key="2">
    <source>
        <dbReference type="ARBA" id="ARBA00007532"/>
    </source>
</evidence>
<dbReference type="InterPro" id="IPR023753">
    <property type="entry name" value="FAD/NAD-binding_dom"/>
</dbReference>
<evidence type="ECO:0000256" key="8">
    <source>
        <dbReference type="ARBA" id="ARBA00049187"/>
    </source>
</evidence>
<dbReference type="SUPFAM" id="SSF55424">
    <property type="entry name" value="FAD/NAD-linked reductases, dimerisation (C-terminal) domain"/>
    <property type="match status" value="1"/>
</dbReference>
<dbReference type="InterPro" id="IPR050151">
    <property type="entry name" value="Class-I_Pyr_Nuc-Dis_Oxidored"/>
</dbReference>
<dbReference type="NCBIfam" id="TIGR01350">
    <property type="entry name" value="lipoamide_DH"/>
    <property type="match status" value="1"/>
</dbReference>
<feature type="active site" description="Proton acceptor" evidence="9">
    <location>
        <position position="440"/>
    </location>
</feature>
<evidence type="ECO:0000256" key="10">
    <source>
        <dbReference type="PIRSR" id="PIRSR000350-3"/>
    </source>
</evidence>
<evidence type="ECO:0000256" key="4">
    <source>
        <dbReference type="ARBA" id="ARBA00022630"/>
    </source>
</evidence>
<evidence type="ECO:0000256" key="6">
    <source>
        <dbReference type="ARBA" id="ARBA00023002"/>
    </source>
</evidence>
<dbReference type="Proteomes" id="UP000183245">
    <property type="component" value="Unassembled WGS sequence"/>
</dbReference>
<feature type="binding site" evidence="10">
    <location>
        <position position="309"/>
    </location>
    <ligand>
        <name>FAD</name>
        <dbReference type="ChEBI" id="CHEBI:57692"/>
    </ligand>
</feature>
<comment type="caution">
    <text evidence="15">The sequence shown here is derived from an EMBL/GenBank/DDBJ whole genome shotgun (WGS) entry which is preliminary data.</text>
</comment>
<dbReference type="Pfam" id="PF07992">
    <property type="entry name" value="Pyr_redox_2"/>
    <property type="match status" value="1"/>
</dbReference>
<evidence type="ECO:0000259" key="14">
    <source>
        <dbReference type="Pfam" id="PF07992"/>
    </source>
</evidence>
<keyword evidence="12" id="KW-0676">Redox-active center</keyword>
<reference evidence="15 16" key="1">
    <citation type="journal article" date="2016" name="Environ. Microbiol.">
        <title>Genomic resolution of a cold subsurface aquifer community provides metabolic insights for novel microbes adapted to high CO concentrations.</title>
        <authorList>
            <person name="Probst A.J."/>
            <person name="Castelle C.J."/>
            <person name="Singh A."/>
            <person name="Brown C.T."/>
            <person name="Anantharaman K."/>
            <person name="Sharon I."/>
            <person name="Hug L.A."/>
            <person name="Burstein D."/>
            <person name="Emerson J.B."/>
            <person name="Thomas B.C."/>
            <person name="Banfield J.F."/>
        </authorList>
    </citation>
    <scope>NUCLEOTIDE SEQUENCE [LARGE SCALE GENOMIC DNA]</scope>
    <source>
        <strain evidence="15">CG2_30_54_11</strain>
    </source>
</reference>
<evidence type="ECO:0000313" key="16">
    <source>
        <dbReference type="Proteomes" id="UP000183245"/>
    </source>
</evidence>
<dbReference type="GO" id="GO:0006103">
    <property type="term" value="P:2-oxoglutarate metabolic process"/>
    <property type="evidence" value="ECO:0007669"/>
    <property type="project" value="TreeGrafter"/>
</dbReference>
<feature type="disulfide bond" description="Redox-active" evidence="11">
    <location>
        <begin position="42"/>
        <end position="47"/>
    </location>
</feature>
<dbReference type="InterPro" id="IPR001100">
    <property type="entry name" value="Pyr_nuc-diS_OxRdtase"/>
</dbReference>
<evidence type="ECO:0000256" key="7">
    <source>
        <dbReference type="ARBA" id="ARBA00023027"/>
    </source>
</evidence>
<protein>
    <recommendedName>
        <fullName evidence="3 12">Dihydrolipoyl dehydrogenase</fullName>
        <ecNumber evidence="3 12">1.8.1.4</ecNumber>
    </recommendedName>
</protein>
<dbReference type="AlphaFoldDB" id="A0A1J5J2H6"/>
<dbReference type="EC" id="1.8.1.4" evidence="3 12"/>
<feature type="domain" description="Pyridine nucleotide-disulphide oxidoreductase dimerisation" evidence="13">
    <location>
        <begin position="344"/>
        <end position="447"/>
    </location>
</feature>
<gene>
    <name evidence="15" type="ORF">AUK40_01195</name>
</gene>
<dbReference type="PRINTS" id="PR00411">
    <property type="entry name" value="PNDRDTASEI"/>
</dbReference>
<feature type="binding site" evidence="10">
    <location>
        <position position="51"/>
    </location>
    <ligand>
        <name>FAD</name>
        <dbReference type="ChEBI" id="CHEBI:57692"/>
    </ligand>
</feature>
<feature type="domain" description="FAD/NAD(P)-binding" evidence="14">
    <location>
        <begin position="5"/>
        <end position="324"/>
    </location>
</feature>
<dbReference type="STRING" id="1817892.AUK40_01195"/>
<dbReference type="PRINTS" id="PR00368">
    <property type="entry name" value="FADPNR"/>
</dbReference>
<dbReference type="GO" id="GO:0050660">
    <property type="term" value="F:flavin adenine dinucleotide binding"/>
    <property type="evidence" value="ECO:0007669"/>
    <property type="project" value="InterPro"/>
</dbReference>
<dbReference type="GO" id="GO:0004148">
    <property type="term" value="F:dihydrolipoyl dehydrogenase (NADH) activity"/>
    <property type="evidence" value="ECO:0007669"/>
    <property type="project" value="UniProtKB-EC"/>
</dbReference>
<keyword evidence="5 10" id="KW-0274">FAD</keyword>
<dbReference type="Gene3D" id="3.50.50.60">
    <property type="entry name" value="FAD/NAD(P)-binding domain"/>
    <property type="match status" value="2"/>
</dbReference>
<dbReference type="SUPFAM" id="SSF51905">
    <property type="entry name" value="FAD/NAD(P)-binding domain"/>
    <property type="match status" value="1"/>
</dbReference>
<feature type="binding site" evidence="10">
    <location>
        <position position="269"/>
    </location>
    <ligand>
        <name>NAD(+)</name>
        <dbReference type="ChEBI" id="CHEBI:57540"/>
    </ligand>
</feature>
<comment type="similarity">
    <text evidence="2 12">Belongs to the class-I pyridine nucleotide-disulfide oxidoreductase family.</text>
</comment>
<dbReference type="EMBL" id="MNZT01000022">
    <property type="protein sequence ID" value="OIP98742.1"/>
    <property type="molecule type" value="Genomic_DNA"/>
</dbReference>
<dbReference type="InterPro" id="IPR004099">
    <property type="entry name" value="Pyr_nucl-diS_OxRdtase_dimer"/>
</dbReference>
<evidence type="ECO:0000256" key="12">
    <source>
        <dbReference type="RuleBase" id="RU003692"/>
    </source>
</evidence>
<evidence type="ECO:0000256" key="9">
    <source>
        <dbReference type="PIRSR" id="PIRSR000350-2"/>
    </source>
</evidence>
<evidence type="ECO:0000313" key="15">
    <source>
        <dbReference type="EMBL" id="OIP98742.1"/>
    </source>
</evidence>
<dbReference type="PIRSF" id="PIRSF000350">
    <property type="entry name" value="Mercury_reductase_MerA"/>
    <property type="match status" value="1"/>
</dbReference>
<evidence type="ECO:0000259" key="13">
    <source>
        <dbReference type="Pfam" id="PF02852"/>
    </source>
</evidence>
<accession>A0A1J5J2H6</accession>